<evidence type="ECO:0000313" key="3">
    <source>
        <dbReference type="Proteomes" id="UP001161409"/>
    </source>
</evidence>
<protein>
    <submittedName>
        <fullName evidence="2">Uncharacterized protein</fullName>
    </submittedName>
</protein>
<dbReference type="RefSeq" id="WP_169560499.1">
    <property type="nucleotide sequence ID" value="NZ_VNWN01000004.1"/>
</dbReference>
<organism evidence="2 3">
    <name type="scientific">Sneathiella chinensis</name>
    <dbReference type="NCBI Taxonomy" id="349750"/>
    <lineage>
        <taxon>Bacteria</taxon>
        <taxon>Pseudomonadati</taxon>
        <taxon>Pseudomonadota</taxon>
        <taxon>Alphaproteobacteria</taxon>
        <taxon>Sneathiellales</taxon>
        <taxon>Sneathiellaceae</taxon>
        <taxon>Sneathiella</taxon>
    </lineage>
</organism>
<reference evidence="2" key="1">
    <citation type="journal article" date="2014" name="Int. J. Syst. Evol. Microbiol.">
        <title>Complete genome of a new Firmicutes species belonging to the dominant human colonic microbiota ('Ruminococcus bicirculans') reveals two chromosomes and a selective capacity to utilize plant glucans.</title>
        <authorList>
            <consortium name="NISC Comparative Sequencing Program"/>
            <person name="Wegmann U."/>
            <person name="Louis P."/>
            <person name="Goesmann A."/>
            <person name="Henrissat B."/>
            <person name="Duncan S.H."/>
            <person name="Flint H.J."/>
        </authorList>
    </citation>
    <scope>NUCLEOTIDE SEQUENCE</scope>
    <source>
        <strain evidence="2">NBRC 103408</strain>
    </source>
</reference>
<sequence>MIKEVGCTIAALIAGKRAKSLVASLEKIGANERGRAALAAALLMCAGTAFLTGLTVLPNAKTRHLAVIFPPTAALTDILGDLSAHPVQFIGTGGWDNIVVVRPEDGVQADHMQFENALFVVDALAGGACLSAESRSGSLKRGLL</sequence>
<proteinExistence type="predicted"/>
<keyword evidence="1" id="KW-0472">Membrane</keyword>
<keyword evidence="3" id="KW-1185">Reference proteome</keyword>
<dbReference type="Proteomes" id="UP001161409">
    <property type="component" value="Unassembled WGS sequence"/>
</dbReference>
<name>A0ABQ5U2P5_9PROT</name>
<accession>A0ABQ5U2P5</accession>
<comment type="caution">
    <text evidence="2">The sequence shown here is derived from an EMBL/GenBank/DDBJ whole genome shotgun (WGS) entry which is preliminary data.</text>
</comment>
<evidence type="ECO:0000313" key="2">
    <source>
        <dbReference type="EMBL" id="GLQ06435.1"/>
    </source>
</evidence>
<reference evidence="2" key="2">
    <citation type="submission" date="2023-01" db="EMBL/GenBank/DDBJ databases">
        <title>Draft genome sequence of Sneathiella chinensis strain NBRC 103408.</title>
        <authorList>
            <person name="Sun Q."/>
            <person name="Mori K."/>
        </authorList>
    </citation>
    <scope>NUCLEOTIDE SEQUENCE</scope>
    <source>
        <strain evidence="2">NBRC 103408</strain>
    </source>
</reference>
<gene>
    <name evidence="2" type="ORF">GCM10007924_16560</name>
</gene>
<keyword evidence="1" id="KW-0812">Transmembrane</keyword>
<feature type="transmembrane region" description="Helical" evidence="1">
    <location>
        <begin position="36"/>
        <end position="57"/>
    </location>
</feature>
<dbReference type="EMBL" id="BSNF01000006">
    <property type="protein sequence ID" value="GLQ06435.1"/>
    <property type="molecule type" value="Genomic_DNA"/>
</dbReference>
<evidence type="ECO:0000256" key="1">
    <source>
        <dbReference type="SAM" id="Phobius"/>
    </source>
</evidence>
<keyword evidence="1" id="KW-1133">Transmembrane helix</keyword>